<dbReference type="PANTHER" id="PTHR36721:SF6">
    <property type="entry name" value="MUCIN-1-LIKE"/>
    <property type="match status" value="1"/>
</dbReference>
<gene>
    <name evidence="3" type="primary">LOC101266034</name>
</gene>
<sequence length="226" mass="23831">MQLFFLYPTQLSNSDPKEESTLFLSPSRYQQIKHFPLNSSLLPHSSPFSLSKLHLGKKGRCDFLPMATVQMFSFTILFAVLLVQQCICTDPPASSPSPAPESGADVASPPMSLAPSPSPSLSSPPAPPLSDLSRNSSPAPSPGDSTSKNSLSPAPNSKAASDISDESVDSSKESSGGGMTSGKKAGIAVGVIAAVCFVGIGALVYKKRQQNIQRSQFGYDARREIL</sequence>
<dbReference type="OMA" id="LVQQCIC"/>
<dbReference type="AlphaFoldDB" id="A0A3Q7GQU6"/>
<evidence type="ECO:0000256" key="2">
    <source>
        <dbReference type="SAM" id="Phobius"/>
    </source>
</evidence>
<evidence type="ECO:0000313" key="3">
    <source>
        <dbReference type="EnsemblPlants" id="Solyc06g016790.2.1"/>
    </source>
</evidence>
<accession>A0A3Q7GQU6</accession>
<name>A0A3Q7GQU6_SOLLC</name>
<dbReference type="RefSeq" id="XP_004240680.1">
    <property type="nucleotide sequence ID" value="XM_004240632.5"/>
</dbReference>
<feature type="compositionally biased region" description="Pro residues" evidence="1">
    <location>
        <begin position="116"/>
        <end position="128"/>
    </location>
</feature>
<evidence type="ECO:0000313" key="4">
    <source>
        <dbReference type="Proteomes" id="UP000004994"/>
    </source>
</evidence>
<dbReference type="PANTHER" id="PTHR36721">
    <property type="entry name" value="PROLINE-RICH FAMILY PROTEIN"/>
    <property type="match status" value="1"/>
</dbReference>
<reference evidence="3" key="2">
    <citation type="submission" date="2019-01" db="UniProtKB">
        <authorList>
            <consortium name="EnsemblPlants"/>
        </authorList>
    </citation>
    <scope>IDENTIFICATION</scope>
    <source>
        <strain evidence="3">cv. Heinz 1706</strain>
    </source>
</reference>
<dbReference type="Proteomes" id="UP000004994">
    <property type="component" value="Chromosome 6"/>
</dbReference>
<reference evidence="3" key="1">
    <citation type="journal article" date="2012" name="Nature">
        <title>The tomato genome sequence provides insights into fleshy fruit evolution.</title>
        <authorList>
            <consortium name="Tomato Genome Consortium"/>
        </authorList>
    </citation>
    <scope>NUCLEOTIDE SEQUENCE [LARGE SCALE GENOMIC DNA]</scope>
    <source>
        <strain evidence="3">cv. Heinz 1706</strain>
    </source>
</reference>
<feature type="transmembrane region" description="Helical" evidence="2">
    <location>
        <begin position="185"/>
        <end position="205"/>
    </location>
</feature>
<dbReference type="PaxDb" id="4081-Solyc06g016790.1.1"/>
<dbReference type="Gramene" id="Solyc06g016790.2.1">
    <property type="protein sequence ID" value="Solyc06g016790.2.1"/>
    <property type="gene ID" value="Solyc06g016790.2"/>
</dbReference>
<dbReference type="KEGG" id="sly:101266034"/>
<keyword evidence="2" id="KW-0472">Membrane</keyword>
<protein>
    <submittedName>
        <fullName evidence="3">Uncharacterized protein</fullName>
    </submittedName>
</protein>
<dbReference type="EnsemblPlants" id="Solyc06g016790.2.1">
    <property type="protein sequence ID" value="Solyc06g016790.2.1"/>
    <property type="gene ID" value="Solyc06g016790.2"/>
</dbReference>
<organism evidence="3">
    <name type="scientific">Solanum lycopersicum</name>
    <name type="common">Tomato</name>
    <name type="synonym">Lycopersicon esculentum</name>
    <dbReference type="NCBI Taxonomy" id="4081"/>
    <lineage>
        <taxon>Eukaryota</taxon>
        <taxon>Viridiplantae</taxon>
        <taxon>Streptophyta</taxon>
        <taxon>Embryophyta</taxon>
        <taxon>Tracheophyta</taxon>
        <taxon>Spermatophyta</taxon>
        <taxon>Magnoliopsida</taxon>
        <taxon>eudicotyledons</taxon>
        <taxon>Gunneridae</taxon>
        <taxon>Pentapetalae</taxon>
        <taxon>asterids</taxon>
        <taxon>lamiids</taxon>
        <taxon>Solanales</taxon>
        <taxon>Solanaceae</taxon>
        <taxon>Solanoideae</taxon>
        <taxon>Solaneae</taxon>
        <taxon>Solanum</taxon>
        <taxon>Solanum subgen. Lycopersicon</taxon>
    </lineage>
</organism>
<evidence type="ECO:0000256" key="1">
    <source>
        <dbReference type="SAM" id="MobiDB-lite"/>
    </source>
</evidence>
<feature type="compositionally biased region" description="Polar residues" evidence="1">
    <location>
        <begin position="134"/>
        <end position="159"/>
    </location>
</feature>
<dbReference type="GeneID" id="101266034"/>
<dbReference type="InParanoid" id="A0A3Q7GQU6"/>
<dbReference type="STRING" id="4081.A0A3Q7GQU6"/>
<keyword evidence="2" id="KW-1133">Transmembrane helix</keyword>
<dbReference type="OrthoDB" id="784725at2759"/>
<keyword evidence="2" id="KW-0812">Transmembrane</keyword>
<keyword evidence="4" id="KW-1185">Reference proteome</keyword>
<proteinExistence type="predicted"/>
<feature type="region of interest" description="Disordered" evidence="1">
    <location>
        <begin position="91"/>
        <end position="182"/>
    </location>
</feature>